<sequence>MISRKYLTITLLIIFLCCLNAVNASDINETSSDDNFLYQDGISYDVINDEILYEQPASDKTINKSEWECCSFVIQEADETVYGFRQDSPLNGRGYEVNSQNWYGLNILKQEIDTQSTYFFHSIITENGWVIGQGGSQYDSSSRSIEQIAGQIVVNNDISPEYLKRVKNILARYGYGHFFIKAPDGRYGIAFFDTYLTGTLQIGQYMVIPNEIQYHVKGNYKDYSLNPVDALIMICSYDDSGLNRRNLMTYDYKVHDTINGQYYGVDVYATNDNGRNVGLDTARIVTHFYYKGQYYPPSAVPQNPGKLYVGTHIFENRPTGKIINFLKGDQSVLVNSEITVEYRIQHVNSAQTVVFNLGNDVDFVGVVSNYGTYTYNSQEHALYWQIPGVFDGKHIIITLKPKKVGHYTIHCHIPGISEVNNFAYYATEYGVKLYADNVEKYKGGSQRLYVYLNDKYASPLVGEKVAITINGQTYYPIVGNDGHASLAINLNPGEYKVNVKYDGIFGNAQCDADVLVKTTLSGQDIVKYYRNDTQFHASFLDKNGNTLKNSNVQFNINGLFYTRTTDNNGVAQLNINLQPGKYIITSINLDTGEMKANDILVKSVLVENRDLVKYYRNDSQYTIKVLDGQGNPLKGANVDFNINGVFYTRTTNESGIAQLNINLYPSDYIITAIYNGQSVSSKIKVLTRLVSSDMSMGYKDGSTFKVTVLDGHGKISSGENLTFNINGVFYNRTTDDNGMAELAINLMPGKYVISSYWESYVKSNYITIN</sequence>
<reference evidence="1" key="1">
    <citation type="submission" date="2019-04" db="EMBL/GenBank/DDBJ databases">
        <title>Evolution of Biomass-Degrading Anaerobic Consortia Revealed by Metagenomics.</title>
        <authorList>
            <person name="Peng X."/>
        </authorList>
    </citation>
    <scope>NUCLEOTIDE SEQUENCE</scope>
    <source>
        <strain evidence="1">SIG12</strain>
    </source>
</reference>
<dbReference type="RefSeq" id="WP_303737018.1">
    <property type="nucleotide sequence ID" value="NZ_SUTE01000048.1"/>
</dbReference>
<comment type="caution">
    <text evidence="1">The sequence shown here is derived from an EMBL/GenBank/DDBJ whole genome shotgun (WGS) entry which is preliminary data.</text>
</comment>
<evidence type="ECO:0000313" key="2">
    <source>
        <dbReference type="Proteomes" id="UP000762703"/>
    </source>
</evidence>
<dbReference type="Proteomes" id="UP000762703">
    <property type="component" value="Unassembled WGS sequence"/>
</dbReference>
<organism evidence="1 2">
    <name type="scientific">Methanobrevibacter millerae</name>
    <dbReference type="NCBI Taxonomy" id="230361"/>
    <lineage>
        <taxon>Archaea</taxon>
        <taxon>Methanobacteriati</taxon>
        <taxon>Methanobacteriota</taxon>
        <taxon>Methanomada group</taxon>
        <taxon>Methanobacteria</taxon>
        <taxon>Methanobacteriales</taxon>
        <taxon>Methanobacteriaceae</taxon>
        <taxon>Methanobrevibacter</taxon>
    </lineage>
</organism>
<dbReference type="Gene3D" id="2.60.40.1120">
    <property type="entry name" value="Carboxypeptidase-like, regulatory domain"/>
    <property type="match status" value="1"/>
</dbReference>
<name>A0A8T3VBJ3_9EURY</name>
<dbReference type="SUPFAM" id="SSF49373">
    <property type="entry name" value="Invasin/intimin cell-adhesion fragments"/>
    <property type="match status" value="1"/>
</dbReference>
<protein>
    <submittedName>
        <fullName evidence="1">Ig-like domain repeat protein</fullName>
    </submittedName>
</protein>
<proteinExistence type="predicted"/>
<evidence type="ECO:0000313" key="1">
    <source>
        <dbReference type="EMBL" id="MBE6505368.1"/>
    </source>
</evidence>
<gene>
    <name evidence="1" type="ORF">E7Z73_06465</name>
</gene>
<accession>A0A8T3VBJ3</accession>
<dbReference type="AlphaFoldDB" id="A0A8T3VBJ3"/>
<dbReference type="InterPro" id="IPR008964">
    <property type="entry name" value="Invasin/intimin_cell_adhesion"/>
</dbReference>
<dbReference type="EMBL" id="SUTE01000048">
    <property type="protein sequence ID" value="MBE6505368.1"/>
    <property type="molecule type" value="Genomic_DNA"/>
</dbReference>